<dbReference type="InterPro" id="IPR050155">
    <property type="entry name" value="HAD-like_hydrolase_sf"/>
</dbReference>
<comment type="caution">
    <text evidence="2">The sequence shown here is derived from an EMBL/GenBank/DDBJ whole genome shotgun (WGS) entry which is preliminary data.</text>
</comment>
<proteinExistence type="predicted"/>
<dbReference type="InterPro" id="IPR023214">
    <property type="entry name" value="HAD_sf"/>
</dbReference>
<keyword evidence="2" id="KW-0378">Hydrolase</keyword>
<dbReference type="SUPFAM" id="SSF56784">
    <property type="entry name" value="HAD-like"/>
    <property type="match status" value="1"/>
</dbReference>
<keyword evidence="3" id="KW-1185">Reference proteome</keyword>
<evidence type="ECO:0000256" key="1">
    <source>
        <dbReference type="SAM" id="MobiDB-lite"/>
    </source>
</evidence>
<name>A0A940RX38_9ACTN</name>
<evidence type="ECO:0000313" key="2">
    <source>
        <dbReference type="EMBL" id="MBP0460150.1"/>
    </source>
</evidence>
<dbReference type="Proteomes" id="UP000670475">
    <property type="component" value="Unassembled WGS sequence"/>
</dbReference>
<feature type="region of interest" description="Disordered" evidence="1">
    <location>
        <begin position="211"/>
        <end position="234"/>
    </location>
</feature>
<dbReference type="PANTHER" id="PTHR43434:SF1">
    <property type="entry name" value="PHOSPHOGLYCOLATE PHOSPHATASE"/>
    <property type="match status" value="1"/>
</dbReference>
<gene>
    <name evidence="2" type="ORF">JFN87_22030</name>
</gene>
<reference evidence="2" key="1">
    <citation type="submission" date="2021-03" db="EMBL/GenBank/DDBJ databases">
        <title>Whole genome sequence of Streptomyces bomunensis MMS17-BM035.</title>
        <authorList>
            <person name="Lee J.H."/>
        </authorList>
    </citation>
    <scope>NUCLEOTIDE SEQUENCE</scope>
    <source>
        <strain evidence="2">MMS17-BM035</strain>
    </source>
</reference>
<dbReference type="InterPro" id="IPR036412">
    <property type="entry name" value="HAD-like_sf"/>
</dbReference>
<evidence type="ECO:0000313" key="3">
    <source>
        <dbReference type="Proteomes" id="UP000670475"/>
    </source>
</evidence>
<dbReference type="GO" id="GO:0008967">
    <property type="term" value="F:phosphoglycolate phosphatase activity"/>
    <property type="evidence" value="ECO:0007669"/>
    <property type="project" value="TreeGrafter"/>
</dbReference>
<sequence>MWDFDGPLCDLFSGVPAPSVAAELRGFVAGRGLDTSALDDMDDPLDVCSTVHRLFSGTSAGTVNAVRAALDRLEAKAARRALPTRGARELLERLRGTGRRQVIVSNNSRTAVTAYLRSHGMEHYFAEVVGRPADPDRMKPHPHSLEKALTTTRVDAADALMIGDSAADAWAAAKVGAVFVGYCTRPERRAVLLDAGAEHLTDDLAALASGMGTATGGDQGPDFRSSGGMAPSLL</sequence>
<dbReference type="Pfam" id="PF13419">
    <property type="entry name" value="HAD_2"/>
    <property type="match status" value="1"/>
</dbReference>
<dbReference type="AlphaFoldDB" id="A0A940RX38"/>
<dbReference type="GO" id="GO:0005829">
    <property type="term" value="C:cytosol"/>
    <property type="evidence" value="ECO:0007669"/>
    <property type="project" value="TreeGrafter"/>
</dbReference>
<protein>
    <submittedName>
        <fullName evidence="2">HAD family hydrolase</fullName>
    </submittedName>
</protein>
<dbReference type="Gene3D" id="3.40.50.1000">
    <property type="entry name" value="HAD superfamily/HAD-like"/>
    <property type="match status" value="1"/>
</dbReference>
<dbReference type="InterPro" id="IPR041492">
    <property type="entry name" value="HAD_2"/>
</dbReference>
<dbReference type="NCBIfam" id="TIGR01549">
    <property type="entry name" value="HAD-SF-IA-v1"/>
    <property type="match status" value="1"/>
</dbReference>
<dbReference type="GO" id="GO:0006281">
    <property type="term" value="P:DNA repair"/>
    <property type="evidence" value="ECO:0007669"/>
    <property type="project" value="TreeGrafter"/>
</dbReference>
<dbReference type="InterPro" id="IPR006439">
    <property type="entry name" value="HAD-SF_hydro_IA"/>
</dbReference>
<dbReference type="RefSeq" id="WP_209342511.1">
    <property type="nucleotide sequence ID" value="NZ_JAGIQL010000101.1"/>
</dbReference>
<dbReference type="PANTHER" id="PTHR43434">
    <property type="entry name" value="PHOSPHOGLYCOLATE PHOSPHATASE"/>
    <property type="match status" value="1"/>
</dbReference>
<accession>A0A940RX38</accession>
<dbReference type="EMBL" id="JAGIQL010000101">
    <property type="protein sequence ID" value="MBP0460150.1"/>
    <property type="molecule type" value="Genomic_DNA"/>
</dbReference>
<organism evidence="2 3">
    <name type="scientific">Streptomyces montanisoli</name>
    <dbReference type="NCBI Taxonomy" id="2798581"/>
    <lineage>
        <taxon>Bacteria</taxon>
        <taxon>Bacillati</taxon>
        <taxon>Actinomycetota</taxon>
        <taxon>Actinomycetes</taxon>
        <taxon>Kitasatosporales</taxon>
        <taxon>Streptomycetaceae</taxon>
        <taxon>Streptomyces</taxon>
    </lineage>
</organism>